<accession>A0AAW2SA33</accession>
<dbReference type="FunFam" id="1.10.238.10:FF:000003">
    <property type="entry name" value="Calmodulin A"/>
    <property type="match status" value="1"/>
</dbReference>
<feature type="domain" description="EF-hand" evidence="4">
    <location>
        <begin position="32"/>
        <end position="67"/>
    </location>
</feature>
<dbReference type="InterPro" id="IPR018247">
    <property type="entry name" value="EF_Hand_1_Ca_BS"/>
</dbReference>
<evidence type="ECO:0000313" key="5">
    <source>
        <dbReference type="EMBL" id="KAL0389323.1"/>
    </source>
</evidence>
<dbReference type="Pfam" id="PF13499">
    <property type="entry name" value="EF-hand_7"/>
    <property type="match status" value="1"/>
</dbReference>
<sequence>MEDLQLEADVDGDGSLNYGEFVVVSVHLRKMANDEHLHRAFAFFDKDGSGFIEIDELRDALNDEDNANTEEVINAIMQDVDTDKDGRISYDEFLTMMKAGTDWRKASRQYSRERFNSLSLKLIRDGSLQLASEEKSENGSLRSPAAPPPLTVAAAAVVSARPCKTLFYFSATTTTTTTYYPFNSLPRNPNSNSVLRNQNPRYLTLIFTSTTTNRFPDRRPSINFDSSSDFDDVSKSSDFPLKFYSSVSSSIRNRTKDIMSVVGALLFGVGCGALTAATMYFVWSLFSPGRFDFDDISSSSSDDDDDDDVTAAKKKLGYVSIPAKPKVVDEDDLKKPAPPAKEVV</sequence>
<keyword evidence="5" id="KW-0808">Transferase</keyword>
<keyword evidence="3" id="KW-0472">Membrane</keyword>
<dbReference type="EMBL" id="JACGWM010000002">
    <property type="protein sequence ID" value="KAL0389323.1"/>
    <property type="molecule type" value="Genomic_DNA"/>
</dbReference>
<dbReference type="Gene3D" id="1.10.238.10">
    <property type="entry name" value="EF-hand"/>
    <property type="match status" value="1"/>
</dbReference>
<organism evidence="5">
    <name type="scientific">Sesamum calycinum</name>
    <dbReference type="NCBI Taxonomy" id="2727403"/>
    <lineage>
        <taxon>Eukaryota</taxon>
        <taxon>Viridiplantae</taxon>
        <taxon>Streptophyta</taxon>
        <taxon>Embryophyta</taxon>
        <taxon>Tracheophyta</taxon>
        <taxon>Spermatophyta</taxon>
        <taxon>Magnoliopsida</taxon>
        <taxon>eudicotyledons</taxon>
        <taxon>Gunneridae</taxon>
        <taxon>Pentapetalae</taxon>
        <taxon>asterids</taxon>
        <taxon>lamiids</taxon>
        <taxon>Lamiales</taxon>
        <taxon>Pedaliaceae</taxon>
        <taxon>Sesamum</taxon>
    </lineage>
</organism>
<gene>
    <name evidence="5" type="ORF">Scaly_0289400</name>
</gene>
<keyword evidence="3" id="KW-0812">Transmembrane</keyword>
<dbReference type="AlphaFoldDB" id="A0AAW2SA33"/>
<dbReference type="PROSITE" id="PS00018">
    <property type="entry name" value="EF_HAND_1"/>
    <property type="match status" value="3"/>
</dbReference>
<dbReference type="InterPro" id="IPR011992">
    <property type="entry name" value="EF-hand-dom_pair"/>
</dbReference>
<feature type="domain" description="EF-hand" evidence="4">
    <location>
        <begin position="68"/>
        <end position="103"/>
    </location>
</feature>
<dbReference type="InterPro" id="IPR002048">
    <property type="entry name" value="EF_hand_dom"/>
</dbReference>
<reference evidence="5" key="1">
    <citation type="submission" date="2020-06" db="EMBL/GenBank/DDBJ databases">
        <authorList>
            <person name="Li T."/>
            <person name="Hu X."/>
            <person name="Zhang T."/>
            <person name="Song X."/>
            <person name="Zhang H."/>
            <person name="Dai N."/>
            <person name="Sheng W."/>
            <person name="Hou X."/>
            <person name="Wei L."/>
        </authorList>
    </citation>
    <scope>NUCLEOTIDE SEQUENCE</scope>
    <source>
        <strain evidence="5">KEN8</strain>
        <tissue evidence="5">Leaf</tissue>
    </source>
</reference>
<dbReference type="PROSITE" id="PS50222">
    <property type="entry name" value="EF_HAND_2"/>
    <property type="match status" value="2"/>
</dbReference>
<evidence type="ECO:0000256" key="2">
    <source>
        <dbReference type="ARBA" id="ARBA00022837"/>
    </source>
</evidence>
<dbReference type="PANTHER" id="PTHR35107">
    <property type="entry name" value="EXPRESSED PROTEIN"/>
    <property type="match status" value="1"/>
</dbReference>
<keyword evidence="5" id="KW-0418">Kinase</keyword>
<dbReference type="CDD" id="cd00051">
    <property type="entry name" value="EFh"/>
    <property type="match status" value="2"/>
</dbReference>
<comment type="caution">
    <text evidence="5">The sequence shown here is derived from an EMBL/GenBank/DDBJ whole genome shotgun (WGS) entry which is preliminary data.</text>
</comment>
<keyword evidence="2" id="KW-0106">Calcium</keyword>
<feature type="transmembrane region" description="Helical" evidence="3">
    <location>
        <begin position="258"/>
        <end position="283"/>
    </location>
</feature>
<evidence type="ECO:0000256" key="1">
    <source>
        <dbReference type="ARBA" id="ARBA00022737"/>
    </source>
</evidence>
<reference evidence="5" key="2">
    <citation type="journal article" date="2024" name="Plant">
        <title>Genomic evolution and insights into agronomic trait innovations of Sesamum species.</title>
        <authorList>
            <person name="Miao H."/>
            <person name="Wang L."/>
            <person name="Qu L."/>
            <person name="Liu H."/>
            <person name="Sun Y."/>
            <person name="Le M."/>
            <person name="Wang Q."/>
            <person name="Wei S."/>
            <person name="Zheng Y."/>
            <person name="Lin W."/>
            <person name="Duan Y."/>
            <person name="Cao H."/>
            <person name="Xiong S."/>
            <person name="Wang X."/>
            <person name="Wei L."/>
            <person name="Li C."/>
            <person name="Ma Q."/>
            <person name="Ju M."/>
            <person name="Zhao R."/>
            <person name="Li G."/>
            <person name="Mu C."/>
            <person name="Tian Q."/>
            <person name="Mei H."/>
            <person name="Zhang T."/>
            <person name="Gao T."/>
            <person name="Zhang H."/>
        </authorList>
    </citation>
    <scope>NUCLEOTIDE SEQUENCE</scope>
    <source>
        <strain evidence="5">KEN8</strain>
    </source>
</reference>
<protein>
    <submittedName>
        <fullName evidence="5">Calcium-dependent protein kinase</fullName>
    </submittedName>
</protein>
<evidence type="ECO:0000256" key="3">
    <source>
        <dbReference type="SAM" id="Phobius"/>
    </source>
</evidence>
<name>A0AAW2SA33_9LAMI</name>
<dbReference type="GO" id="GO:0005509">
    <property type="term" value="F:calcium ion binding"/>
    <property type="evidence" value="ECO:0007669"/>
    <property type="project" value="InterPro"/>
</dbReference>
<dbReference type="PANTHER" id="PTHR35107:SF2">
    <property type="entry name" value="EXPRESSED PROTEIN"/>
    <property type="match status" value="1"/>
</dbReference>
<dbReference type="GO" id="GO:0016301">
    <property type="term" value="F:kinase activity"/>
    <property type="evidence" value="ECO:0007669"/>
    <property type="project" value="UniProtKB-KW"/>
</dbReference>
<keyword evidence="1" id="KW-0677">Repeat</keyword>
<evidence type="ECO:0000259" key="4">
    <source>
        <dbReference type="PROSITE" id="PS50222"/>
    </source>
</evidence>
<dbReference type="SUPFAM" id="SSF47473">
    <property type="entry name" value="EF-hand"/>
    <property type="match status" value="1"/>
</dbReference>
<proteinExistence type="predicted"/>
<dbReference type="SMART" id="SM00054">
    <property type="entry name" value="EFh"/>
    <property type="match status" value="3"/>
</dbReference>
<keyword evidence="3" id="KW-1133">Transmembrane helix</keyword>